<dbReference type="EMBL" id="GBRD01017261">
    <property type="protein sequence ID" value="JAG48566.1"/>
    <property type="molecule type" value="Transcribed_RNA"/>
</dbReference>
<feature type="region of interest" description="Disordered" evidence="1">
    <location>
        <begin position="1"/>
        <end position="66"/>
    </location>
</feature>
<evidence type="ECO:0000256" key="1">
    <source>
        <dbReference type="SAM" id="MobiDB-lite"/>
    </source>
</evidence>
<evidence type="ECO:0000313" key="2">
    <source>
        <dbReference type="EMBL" id="JAG48566.1"/>
    </source>
</evidence>
<proteinExistence type="predicted"/>
<feature type="compositionally biased region" description="Polar residues" evidence="1">
    <location>
        <begin position="7"/>
        <end position="18"/>
    </location>
</feature>
<feature type="compositionally biased region" description="Polar residues" evidence="1">
    <location>
        <begin position="38"/>
        <end position="55"/>
    </location>
</feature>
<accession>A0A0K8S5J1</accession>
<reference evidence="2" key="1">
    <citation type="submission" date="2014-09" db="EMBL/GenBank/DDBJ databases">
        <authorList>
            <person name="Magalhaes I.L.F."/>
            <person name="Oliveira U."/>
            <person name="Santos F.R."/>
            <person name="Vidigal T.H.D.A."/>
            <person name="Brescovit A.D."/>
            <person name="Santos A.J."/>
        </authorList>
    </citation>
    <scope>NUCLEOTIDE SEQUENCE</scope>
</reference>
<dbReference type="AlphaFoldDB" id="A0A0K8S5J1"/>
<organism evidence="2">
    <name type="scientific">Lygus hesperus</name>
    <name type="common">Western plant bug</name>
    <dbReference type="NCBI Taxonomy" id="30085"/>
    <lineage>
        <taxon>Eukaryota</taxon>
        <taxon>Metazoa</taxon>
        <taxon>Ecdysozoa</taxon>
        <taxon>Arthropoda</taxon>
        <taxon>Hexapoda</taxon>
        <taxon>Insecta</taxon>
        <taxon>Pterygota</taxon>
        <taxon>Neoptera</taxon>
        <taxon>Paraneoptera</taxon>
        <taxon>Hemiptera</taxon>
        <taxon>Heteroptera</taxon>
        <taxon>Panheteroptera</taxon>
        <taxon>Cimicomorpha</taxon>
        <taxon>Miridae</taxon>
        <taxon>Mirini</taxon>
        <taxon>Lygus</taxon>
    </lineage>
</organism>
<name>A0A0K8S5J1_LYGHE</name>
<sequence>MLRPFQATPTPYEQQQYSIHKPQQWGPAQPQCYPVQGTPYSQHPSFSENTITQPFPLNPSLPHHPPQFCRVGGGNSFHRHLKKSGKSFVGSPVGSAYVYYQPAALSNLMAS</sequence>
<feature type="compositionally biased region" description="Pro residues" evidence="1">
    <location>
        <begin position="56"/>
        <end position="65"/>
    </location>
</feature>
<protein>
    <submittedName>
        <fullName evidence="2">Uncharacterized protein</fullName>
    </submittedName>
</protein>